<proteinExistence type="predicted"/>
<evidence type="ECO:0008006" key="3">
    <source>
        <dbReference type="Google" id="ProtNLM"/>
    </source>
</evidence>
<name>A0A841GQZ5_9BACT</name>
<evidence type="ECO:0000313" key="1">
    <source>
        <dbReference type="EMBL" id="MBB6062293.1"/>
    </source>
</evidence>
<sequence>MKKFLLFIFLLFSVVLFSKALIFEHATIYYPDGYEGLAIRVGNIFEDIRYDVVNMFKNDPGRINIFIKTKTTITNGYANPLQNNTIVIYTWHPTGVMYNYLPLDDWYRYLLIHEFTHIVTLKPSDGILKTLSDLKMPYTPSLGEFSVEAPTVFAESSFSENSGRLRNPVISDALFSTFGGTFPQDKIANDFRVGQVFYNGNGGFFEYLVKKYGMEKVNKYLKDSINKSYSWLEIMLNISIPYVSLIRIPEIFTDDFRAHFGNNFEDEVSEWLSSLNVKFEGEKIYEGKNERIYKIEKIDNKLYILKSKFGAATGYLGNPINELIVLEKGNILAKYNLSALDFKVDSGEIYALVLSNNKTEIWNIGKNEKIVEGFISAFDVFDGKVIYSIYDDKTDESIIHGLSEEIVVNGFIRSLAFDGENLYYLVGNSLYKGNNLIDNYYLKGAFLKKTNDGIYVTMKFDNYMELLDVKNFRLLSKGLYAFDGEVSKDEVYYVSYSQNGMAVYKTKLSTSTIESVIAENSKLDDYTFRKASFLEEKKYNFVPSLFAPFFLTSSALGDFGGFGGWSVGSIFDFKTSIDSDLVLAPYYLRYFKDYTNFYNEYGLGYAYLLYKDRFSVLNAGLFRNTEDYFYGITELSFVPFDYKVSYNTDLSLNVNVSGFYFATGTTFNYSFNLTPSIVYSNNTFSSSLYLTVYSQLGNGEVFSLSSGISMLNLLNKNSYVYGNVEYDFDNSVYSYSGIYISNIFPFYKQSGIAVGVTGRNDLNGLFYVFVGFPNNNQLYLQSGFKMDLNGVLSLFFGLGSKPHSFYFVNEVY</sequence>
<accession>A0A841GQZ5</accession>
<dbReference type="RefSeq" id="WP_184618959.1">
    <property type="nucleotide sequence ID" value="NZ_JACHEX010000001.1"/>
</dbReference>
<keyword evidence="2" id="KW-1185">Reference proteome</keyword>
<dbReference type="AlphaFoldDB" id="A0A841GQZ5"/>
<reference evidence="1 2" key="1">
    <citation type="submission" date="2020-08" db="EMBL/GenBank/DDBJ databases">
        <title>Genomic Encyclopedia of Type Strains, Phase IV (KMG-IV): sequencing the most valuable type-strain genomes for metagenomic binning, comparative biology and taxonomic classification.</title>
        <authorList>
            <person name="Goeker M."/>
        </authorList>
    </citation>
    <scope>NUCLEOTIDE SEQUENCE [LARGE SCALE GENOMIC DNA]</scope>
    <source>
        <strain evidence="1 2">DSM 13481</strain>
    </source>
</reference>
<evidence type="ECO:0000313" key="2">
    <source>
        <dbReference type="Proteomes" id="UP000555828"/>
    </source>
</evidence>
<comment type="caution">
    <text evidence="1">The sequence shown here is derived from an EMBL/GenBank/DDBJ whole genome shotgun (WGS) entry which is preliminary data.</text>
</comment>
<organism evidence="1 2">
    <name type="scientific">Thermosipho japonicus</name>
    <dbReference type="NCBI Taxonomy" id="90323"/>
    <lineage>
        <taxon>Bacteria</taxon>
        <taxon>Thermotogati</taxon>
        <taxon>Thermotogota</taxon>
        <taxon>Thermotogae</taxon>
        <taxon>Thermotogales</taxon>
        <taxon>Fervidobacteriaceae</taxon>
        <taxon>Thermosipho</taxon>
    </lineage>
</organism>
<gene>
    <name evidence="1" type="ORF">HNP65_000715</name>
</gene>
<dbReference type="EMBL" id="JACHEX010000001">
    <property type="protein sequence ID" value="MBB6062293.1"/>
    <property type="molecule type" value="Genomic_DNA"/>
</dbReference>
<protein>
    <recommendedName>
        <fullName evidence="3">TreP protein</fullName>
    </recommendedName>
</protein>
<dbReference type="Proteomes" id="UP000555828">
    <property type="component" value="Unassembled WGS sequence"/>
</dbReference>